<protein>
    <submittedName>
        <fullName evidence="1">Uncharacterized protein</fullName>
    </submittedName>
</protein>
<dbReference type="Proteomes" id="UP001469553">
    <property type="component" value="Unassembled WGS sequence"/>
</dbReference>
<accession>A0ABV0XPY1</accession>
<evidence type="ECO:0000313" key="1">
    <source>
        <dbReference type="EMBL" id="MEQ2283527.1"/>
    </source>
</evidence>
<gene>
    <name evidence="1" type="ORF">AMECASPLE_012267</name>
</gene>
<dbReference type="EMBL" id="JAHRIP010010167">
    <property type="protein sequence ID" value="MEQ2283527.1"/>
    <property type="molecule type" value="Genomic_DNA"/>
</dbReference>
<name>A0ABV0XPY1_9TELE</name>
<evidence type="ECO:0000313" key="2">
    <source>
        <dbReference type="Proteomes" id="UP001469553"/>
    </source>
</evidence>
<sequence>ERKAVIEKGVQGFQEIVKQSPFKNVEDCLDNVWTAAGVRASRVNKCCTLIKYQGDNVWRKTGEAQNPSCLRACVPKEEMISRSMSTVVFVYRVLSSPKSAQLATRKHFQNFQQILVHMLPSADNLYGPLYYWA</sequence>
<feature type="non-terminal residue" evidence="1">
    <location>
        <position position="1"/>
    </location>
</feature>
<proteinExistence type="predicted"/>
<keyword evidence="2" id="KW-1185">Reference proteome</keyword>
<organism evidence="1 2">
    <name type="scientific">Ameca splendens</name>
    <dbReference type="NCBI Taxonomy" id="208324"/>
    <lineage>
        <taxon>Eukaryota</taxon>
        <taxon>Metazoa</taxon>
        <taxon>Chordata</taxon>
        <taxon>Craniata</taxon>
        <taxon>Vertebrata</taxon>
        <taxon>Euteleostomi</taxon>
        <taxon>Actinopterygii</taxon>
        <taxon>Neopterygii</taxon>
        <taxon>Teleostei</taxon>
        <taxon>Neoteleostei</taxon>
        <taxon>Acanthomorphata</taxon>
        <taxon>Ovalentaria</taxon>
        <taxon>Atherinomorphae</taxon>
        <taxon>Cyprinodontiformes</taxon>
        <taxon>Goodeidae</taxon>
        <taxon>Ameca</taxon>
    </lineage>
</organism>
<comment type="caution">
    <text evidence="1">The sequence shown here is derived from an EMBL/GenBank/DDBJ whole genome shotgun (WGS) entry which is preliminary data.</text>
</comment>
<reference evidence="1 2" key="1">
    <citation type="submission" date="2021-06" db="EMBL/GenBank/DDBJ databases">
        <authorList>
            <person name="Palmer J.M."/>
        </authorList>
    </citation>
    <scope>NUCLEOTIDE SEQUENCE [LARGE SCALE GENOMIC DNA]</scope>
    <source>
        <strain evidence="1 2">AS_MEX2019</strain>
        <tissue evidence="1">Muscle</tissue>
    </source>
</reference>